<dbReference type="Pfam" id="PF13239">
    <property type="entry name" value="2TM"/>
    <property type="match status" value="1"/>
</dbReference>
<proteinExistence type="predicted"/>
<dbReference type="Gene3D" id="3.30.565.10">
    <property type="entry name" value="Histidine kinase-like ATPase, C-terminal domain"/>
    <property type="match status" value="1"/>
</dbReference>
<accession>A0A4Q9FRQ3</accession>
<dbReference type="AlphaFoldDB" id="A0A4Q9FRQ3"/>
<evidence type="ECO:0000259" key="3">
    <source>
        <dbReference type="Pfam" id="PF13239"/>
    </source>
</evidence>
<dbReference type="InterPro" id="IPR050640">
    <property type="entry name" value="Bact_2-comp_sensor_kinase"/>
</dbReference>
<keyword evidence="1" id="KW-1133">Transmembrane helix</keyword>
<feature type="transmembrane region" description="Helical" evidence="1">
    <location>
        <begin position="76"/>
        <end position="98"/>
    </location>
</feature>
<dbReference type="RefSeq" id="WP_130935131.1">
    <property type="nucleotide sequence ID" value="NZ_BMEE01000001.1"/>
</dbReference>
<comment type="caution">
    <text evidence="4">The sequence shown here is derived from an EMBL/GenBank/DDBJ whole genome shotgun (WGS) entry which is preliminary data.</text>
</comment>
<feature type="domain" description="2TM" evidence="3">
    <location>
        <begin position="360"/>
        <end position="437"/>
    </location>
</feature>
<evidence type="ECO:0000313" key="4">
    <source>
        <dbReference type="EMBL" id="TBN18613.1"/>
    </source>
</evidence>
<reference evidence="4 5" key="1">
    <citation type="journal article" date="2015" name="Int. J. Syst. Evol. Microbiol.">
        <title>Hyunsoonleella pacifica sp. nov., isolated from seawater of South Pacific Gyre.</title>
        <authorList>
            <person name="Gao X."/>
            <person name="Zhang Z."/>
            <person name="Dai X."/>
            <person name="Zhang X.H."/>
        </authorList>
    </citation>
    <scope>NUCLEOTIDE SEQUENCE [LARGE SCALE GENOMIC DNA]</scope>
    <source>
        <strain evidence="4 5">SW033</strain>
    </source>
</reference>
<dbReference type="PANTHER" id="PTHR34220">
    <property type="entry name" value="SENSOR HISTIDINE KINASE YPDA"/>
    <property type="match status" value="1"/>
</dbReference>
<dbReference type="GO" id="GO:0000155">
    <property type="term" value="F:phosphorelay sensor kinase activity"/>
    <property type="evidence" value="ECO:0007669"/>
    <property type="project" value="InterPro"/>
</dbReference>
<keyword evidence="1" id="KW-0472">Membrane</keyword>
<keyword evidence="1" id="KW-0812">Transmembrane</keyword>
<dbReference type="InterPro" id="IPR025698">
    <property type="entry name" value="2TM_dom"/>
</dbReference>
<name>A0A4Q9FRQ3_9FLAO</name>
<feature type="transmembrane region" description="Helical" evidence="1">
    <location>
        <begin position="370"/>
        <end position="390"/>
    </location>
</feature>
<keyword evidence="4" id="KW-0418">Kinase</keyword>
<feature type="transmembrane region" description="Helical" evidence="1">
    <location>
        <begin position="396"/>
        <end position="419"/>
    </location>
</feature>
<dbReference type="EMBL" id="SIRS01000001">
    <property type="protein sequence ID" value="TBN18613.1"/>
    <property type="molecule type" value="Genomic_DNA"/>
</dbReference>
<evidence type="ECO:0000256" key="1">
    <source>
        <dbReference type="SAM" id="Phobius"/>
    </source>
</evidence>
<dbReference type="Pfam" id="PF06580">
    <property type="entry name" value="His_kinase"/>
    <property type="match status" value="1"/>
</dbReference>
<dbReference type="InterPro" id="IPR036890">
    <property type="entry name" value="HATPase_C_sf"/>
</dbReference>
<gene>
    <name evidence="4" type="ORF">EYD46_00675</name>
</gene>
<feature type="transmembrane region" description="Helical" evidence="1">
    <location>
        <begin position="37"/>
        <end position="56"/>
    </location>
</feature>
<dbReference type="PANTHER" id="PTHR34220:SF7">
    <property type="entry name" value="SENSOR HISTIDINE KINASE YPDA"/>
    <property type="match status" value="1"/>
</dbReference>
<dbReference type="Proteomes" id="UP000292372">
    <property type="component" value="Unassembled WGS sequence"/>
</dbReference>
<evidence type="ECO:0000259" key="2">
    <source>
        <dbReference type="Pfam" id="PF06580"/>
    </source>
</evidence>
<evidence type="ECO:0000313" key="5">
    <source>
        <dbReference type="Proteomes" id="UP000292372"/>
    </source>
</evidence>
<keyword evidence="5" id="KW-1185">Reference proteome</keyword>
<dbReference type="OrthoDB" id="9809908at2"/>
<dbReference type="InterPro" id="IPR010559">
    <property type="entry name" value="Sig_transdc_His_kin_internal"/>
</dbReference>
<keyword evidence="4" id="KW-0808">Transferase</keyword>
<feature type="transmembrane region" description="Helical" evidence="1">
    <location>
        <begin position="118"/>
        <end position="139"/>
    </location>
</feature>
<feature type="domain" description="Signal transduction histidine kinase internal region" evidence="2">
    <location>
        <begin position="159"/>
        <end position="237"/>
    </location>
</feature>
<protein>
    <submittedName>
        <fullName evidence="4">Histidine kinase</fullName>
    </submittedName>
</protein>
<feature type="transmembrane region" description="Helical" evidence="1">
    <location>
        <begin position="7"/>
        <end position="25"/>
    </location>
</feature>
<sequence>MKKSIRQILMTFIIGCIVYVIGELLSDRFSYDSIQDFLIDFGFYQLYAFLLGYSNMYFFDKMNAYKWKKNSTLKRIIAGIIGSTLITLIGLFFLRLFTYFVFGGVSIEEFIANDKLEYYYFGLWITLAIVSVFHIIYFYNKYQQNKLKEQKVIAGTASAKFDALKNQLDPHFLFNSLNVLTSLIEENPHQAQKFTTSLSKVYRYVLEQKNKELVTVDEELQFAKTYMSLLKMRFEDSIVFTMPEQAKNPESKVVPLSLQLLLENAVKHNMVTTSKPLHITIYEDSGYLVVENNLQPKQIVKKSSGVGLTNIMQRYKLLTKKQVDINKEANRFAVAIPMLTKQISVMRTQTSNQIDDTYLRARNHVEELKNFYYSLISYCLVIPFLVFINYKTFWGFQWFWFPMIGWGIGLTIQAFKVFVSDKTFGGNWERRKIEQFMREEEENRWK</sequence>
<dbReference type="GO" id="GO:0016020">
    <property type="term" value="C:membrane"/>
    <property type="evidence" value="ECO:0007669"/>
    <property type="project" value="InterPro"/>
</dbReference>
<organism evidence="4 5">
    <name type="scientific">Hyunsoonleella pacifica</name>
    <dbReference type="NCBI Taxonomy" id="1080224"/>
    <lineage>
        <taxon>Bacteria</taxon>
        <taxon>Pseudomonadati</taxon>
        <taxon>Bacteroidota</taxon>
        <taxon>Flavobacteriia</taxon>
        <taxon>Flavobacteriales</taxon>
        <taxon>Flavobacteriaceae</taxon>
    </lineage>
</organism>